<comment type="caution">
    <text evidence="1">The sequence shown here is derived from an EMBL/GenBank/DDBJ whole genome shotgun (WGS) entry which is preliminary data.</text>
</comment>
<evidence type="ECO:0008006" key="2">
    <source>
        <dbReference type="Google" id="ProtNLM"/>
    </source>
</evidence>
<organism evidence="1">
    <name type="scientific">marine sediment metagenome</name>
    <dbReference type="NCBI Taxonomy" id="412755"/>
    <lineage>
        <taxon>unclassified sequences</taxon>
        <taxon>metagenomes</taxon>
        <taxon>ecological metagenomes</taxon>
    </lineage>
</organism>
<name>A0A0F9CIX0_9ZZZZ</name>
<dbReference type="EMBL" id="LAZR01044021">
    <property type="protein sequence ID" value="KKL05656.1"/>
    <property type="molecule type" value="Genomic_DNA"/>
</dbReference>
<accession>A0A0F9CIX0</accession>
<reference evidence="1" key="1">
    <citation type="journal article" date="2015" name="Nature">
        <title>Complex archaea that bridge the gap between prokaryotes and eukaryotes.</title>
        <authorList>
            <person name="Spang A."/>
            <person name="Saw J.H."/>
            <person name="Jorgensen S.L."/>
            <person name="Zaremba-Niedzwiedzka K."/>
            <person name="Martijn J."/>
            <person name="Lind A.E."/>
            <person name="van Eijk R."/>
            <person name="Schleper C."/>
            <person name="Guy L."/>
            <person name="Ettema T.J."/>
        </authorList>
    </citation>
    <scope>NUCLEOTIDE SEQUENCE</scope>
</reference>
<protein>
    <recommendedName>
        <fullName evidence="2">Lipoprotein</fullName>
    </recommendedName>
</protein>
<dbReference type="PROSITE" id="PS51257">
    <property type="entry name" value="PROKAR_LIPOPROTEIN"/>
    <property type="match status" value="1"/>
</dbReference>
<evidence type="ECO:0000313" key="1">
    <source>
        <dbReference type="EMBL" id="KKL05656.1"/>
    </source>
</evidence>
<gene>
    <name evidence="1" type="ORF">LCGC14_2603830</name>
</gene>
<proteinExistence type="predicted"/>
<sequence>MRLVSVLILLALVGCAHEPCRCICEVAPTPAVSSNIVPGIDWGSIDEAIDKAVRETNRQSAIPDMREIYRDFYGGSFCIREGVDHLVSCEE</sequence>
<dbReference type="AlphaFoldDB" id="A0A0F9CIX0"/>